<evidence type="ECO:0000313" key="2">
    <source>
        <dbReference type="Proteomes" id="UP000198211"/>
    </source>
</evidence>
<name>A0A225V2U7_9STRA</name>
<dbReference type="STRING" id="4795.A0A225V2U7"/>
<dbReference type="Gene3D" id="3.30.70.270">
    <property type="match status" value="2"/>
</dbReference>
<dbReference type="SUPFAM" id="SSF56672">
    <property type="entry name" value="DNA/RNA polymerases"/>
    <property type="match status" value="1"/>
</dbReference>
<evidence type="ECO:0000313" key="1">
    <source>
        <dbReference type="EMBL" id="OWY99631.1"/>
    </source>
</evidence>
<organism evidence="1 2">
    <name type="scientific">Phytophthora megakarya</name>
    <dbReference type="NCBI Taxonomy" id="4795"/>
    <lineage>
        <taxon>Eukaryota</taxon>
        <taxon>Sar</taxon>
        <taxon>Stramenopiles</taxon>
        <taxon>Oomycota</taxon>
        <taxon>Peronosporomycetes</taxon>
        <taxon>Peronosporales</taxon>
        <taxon>Peronosporaceae</taxon>
        <taxon>Phytophthora</taxon>
    </lineage>
</organism>
<dbReference type="Proteomes" id="UP000198211">
    <property type="component" value="Unassembled WGS sequence"/>
</dbReference>
<protein>
    <submittedName>
        <fullName evidence="1">Gag/polymerase/env Polyprotein</fullName>
    </submittedName>
</protein>
<dbReference type="AlphaFoldDB" id="A0A225V2U7"/>
<dbReference type="InterPro" id="IPR043502">
    <property type="entry name" value="DNA/RNA_pol_sf"/>
</dbReference>
<comment type="caution">
    <text evidence="1">The sequence shown here is derived from an EMBL/GenBank/DDBJ whole genome shotgun (WGS) entry which is preliminary data.</text>
</comment>
<dbReference type="OrthoDB" id="124617at2759"/>
<dbReference type="EMBL" id="NBNE01008301">
    <property type="protein sequence ID" value="OWY99631.1"/>
    <property type="molecule type" value="Genomic_DNA"/>
</dbReference>
<accession>A0A225V2U7</accession>
<keyword evidence="2" id="KW-1185">Reference proteome</keyword>
<dbReference type="InterPro" id="IPR050951">
    <property type="entry name" value="Retrovirus_Pol_polyprotein"/>
</dbReference>
<dbReference type="PANTHER" id="PTHR37984:SF5">
    <property type="entry name" value="PROTEIN NYNRIN-LIKE"/>
    <property type="match status" value="1"/>
</dbReference>
<sequence>MNKECSFQRLAADCRSRERVKTVVCGLTLKLKKCVFAAESIEYLGHSLSSEGVRPDERLCNPPKPAHAHEVKRFVHLAGYSRNFIEGFRSIEASMTKLLKKDVGWEWTEEKYFAFARIRC</sequence>
<proteinExistence type="predicted"/>
<gene>
    <name evidence="1" type="ORF">PHMEG_00029337</name>
</gene>
<reference evidence="2" key="1">
    <citation type="submission" date="2017-03" db="EMBL/GenBank/DDBJ databases">
        <title>Phytopthora megakarya and P. palmivora, two closely related causual agents of cacao black pod achieved similar genome size and gene model numbers by different mechanisms.</title>
        <authorList>
            <person name="Ali S."/>
            <person name="Shao J."/>
            <person name="Larry D.J."/>
            <person name="Kronmiller B."/>
            <person name="Shen D."/>
            <person name="Strem M.D."/>
            <person name="Melnick R.L."/>
            <person name="Guiltinan M.J."/>
            <person name="Tyler B.M."/>
            <person name="Meinhardt L.W."/>
            <person name="Bailey B.A."/>
        </authorList>
    </citation>
    <scope>NUCLEOTIDE SEQUENCE [LARGE SCALE GENOMIC DNA]</scope>
    <source>
        <strain evidence="2">zdho120</strain>
    </source>
</reference>
<dbReference type="InterPro" id="IPR043128">
    <property type="entry name" value="Rev_trsase/Diguanyl_cyclase"/>
</dbReference>
<dbReference type="PANTHER" id="PTHR37984">
    <property type="entry name" value="PROTEIN CBG26694"/>
    <property type="match status" value="1"/>
</dbReference>